<dbReference type="Gene3D" id="3.40.50.10140">
    <property type="entry name" value="Toll/interleukin-1 receptor homology (TIR) domain"/>
    <property type="match status" value="1"/>
</dbReference>
<dbReference type="Gene3D" id="1.25.40.10">
    <property type="entry name" value="Tetratricopeptide repeat domain"/>
    <property type="match status" value="3"/>
</dbReference>
<reference evidence="4 5" key="1">
    <citation type="submission" date="2017-11" db="EMBL/GenBank/DDBJ databases">
        <title>Draft genome sequence of Rhizobiales bacterium SY3-13.</title>
        <authorList>
            <person name="Sun C."/>
        </authorList>
    </citation>
    <scope>NUCLEOTIDE SEQUENCE [LARGE SCALE GENOMIC DNA]</scope>
    <source>
        <strain evidence="4 5">SY3-13</strain>
    </source>
</reference>
<keyword evidence="2" id="KW-0812">Transmembrane</keyword>
<sequence>MNKMSDARIFFSYARRDKTRAEEIYEALAAVGLTVYRDTEDILPAEDWRGRLKGLITQADGIVFVMSRNSVRSEVCSWEIETAAGLNKRIIPVVIDDVENSLVPPEIEKLNYIFATPGRDLDAAILLVRDACTTDIDWVRNHTKFGERAHEWNRAGKSPRTRILRGDELYEAETWLSVQPGTAPTPTALHREWIAFSRAAANRRQRNWLVGAFSIAALSIGLGIFAEFNRQVAAEQRDRAETILDRGSQTANDLVFDLAQRFRDREGIPQELVRDILERSRGLVDQLALEGENRPDLLRSKAAALTEMSVTLARQGALDAALSAASDAASGFAALSAAEPEKEQWRMDRAASLDRLGDILLSLDRRSEAEAVYAESLALNRDLVLARPDDPALGLNLAVAFEKIGTLALQDKDVDGALKNYGRALALRERHEPDGRGLAVVLEKIGQAHLAREAAEAAEEAYVRSLSITRTLSARDPSNTRLSRDLSVINQKIGELRLLQDDTEGALTFFQADAEIARRLYQSDPGRIEWAEDLVVSEDRLGQVYWRVGAVAEAEARFSRAYEVARSIANAATGRTVQLDAASRAAQKLSLARFSTGDSGGALKTAETNADDLRQSGELAGNLAAALNNVAWYALFAGDPAGALAAAEEATALQPDNESFALNRAHALMLSGRTGDAREIYLKHRGKVVGGREWPLLVSDDFSVLREHGIERGLMREIEDRLELN</sequence>
<dbReference type="Pfam" id="PF13676">
    <property type="entry name" value="TIR_2"/>
    <property type="match status" value="1"/>
</dbReference>
<evidence type="ECO:0000313" key="5">
    <source>
        <dbReference type="Proteomes" id="UP000229498"/>
    </source>
</evidence>
<name>A0A2M9FV83_9PROT</name>
<dbReference type="SUPFAM" id="SSF52200">
    <property type="entry name" value="Toll/Interleukin receptor TIR domain"/>
    <property type="match status" value="1"/>
</dbReference>
<feature type="repeat" description="TPR" evidence="1">
    <location>
        <begin position="398"/>
        <end position="431"/>
    </location>
</feature>
<dbReference type="InterPro" id="IPR011990">
    <property type="entry name" value="TPR-like_helical_dom_sf"/>
</dbReference>
<feature type="transmembrane region" description="Helical" evidence="2">
    <location>
        <begin position="208"/>
        <end position="226"/>
    </location>
</feature>
<dbReference type="PROSITE" id="PS50005">
    <property type="entry name" value="TPR"/>
    <property type="match status" value="1"/>
</dbReference>
<dbReference type="PROSITE" id="PS50104">
    <property type="entry name" value="TIR"/>
    <property type="match status" value="1"/>
</dbReference>
<evidence type="ECO:0000259" key="3">
    <source>
        <dbReference type="PROSITE" id="PS50104"/>
    </source>
</evidence>
<keyword evidence="2" id="KW-0472">Membrane</keyword>
<dbReference type="InterPro" id="IPR019734">
    <property type="entry name" value="TPR_rpt"/>
</dbReference>
<dbReference type="SMART" id="SM00028">
    <property type="entry name" value="TPR"/>
    <property type="match status" value="5"/>
</dbReference>
<proteinExistence type="predicted"/>
<dbReference type="EMBL" id="PHIG01000071">
    <property type="protein sequence ID" value="PJK27356.1"/>
    <property type="molecule type" value="Genomic_DNA"/>
</dbReference>
<dbReference type="GO" id="GO:0007165">
    <property type="term" value="P:signal transduction"/>
    <property type="evidence" value="ECO:0007669"/>
    <property type="project" value="InterPro"/>
</dbReference>
<dbReference type="SUPFAM" id="SSF48452">
    <property type="entry name" value="TPR-like"/>
    <property type="match status" value="2"/>
</dbReference>
<dbReference type="OrthoDB" id="8256315at2"/>
<keyword evidence="2" id="KW-1133">Transmembrane helix</keyword>
<evidence type="ECO:0000313" key="4">
    <source>
        <dbReference type="EMBL" id="PJK27356.1"/>
    </source>
</evidence>
<gene>
    <name evidence="4" type="ORF">CVT23_22640</name>
</gene>
<accession>A0A2M9FV83</accession>
<keyword evidence="5" id="KW-1185">Reference proteome</keyword>
<comment type="caution">
    <text evidence="4">The sequence shown here is derived from an EMBL/GenBank/DDBJ whole genome shotgun (WGS) entry which is preliminary data.</text>
</comment>
<feature type="domain" description="TIR" evidence="3">
    <location>
        <begin position="3"/>
        <end position="136"/>
    </location>
</feature>
<evidence type="ECO:0000256" key="2">
    <source>
        <dbReference type="SAM" id="Phobius"/>
    </source>
</evidence>
<dbReference type="RefSeq" id="WP_109794807.1">
    <property type="nucleotide sequence ID" value="NZ_PHIG01000071.1"/>
</dbReference>
<organism evidence="4 5">
    <name type="scientific">Minwuia thermotolerans</name>
    <dbReference type="NCBI Taxonomy" id="2056226"/>
    <lineage>
        <taxon>Bacteria</taxon>
        <taxon>Pseudomonadati</taxon>
        <taxon>Pseudomonadota</taxon>
        <taxon>Alphaproteobacteria</taxon>
        <taxon>Minwuiales</taxon>
        <taxon>Minwuiaceae</taxon>
        <taxon>Minwuia</taxon>
    </lineage>
</organism>
<dbReference type="Pfam" id="PF13424">
    <property type="entry name" value="TPR_12"/>
    <property type="match status" value="1"/>
</dbReference>
<dbReference type="SMART" id="SM00255">
    <property type="entry name" value="TIR"/>
    <property type="match status" value="1"/>
</dbReference>
<dbReference type="Proteomes" id="UP000229498">
    <property type="component" value="Unassembled WGS sequence"/>
</dbReference>
<evidence type="ECO:0000256" key="1">
    <source>
        <dbReference type="PROSITE-ProRule" id="PRU00339"/>
    </source>
</evidence>
<dbReference type="InterPro" id="IPR000157">
    <property type="entry name" value="TIR_dom"/>
</dbReference>
<dbReference type="AlphaFoldDB" id="A0A2M9FV83"/>
<keyword evidence="1" id="KW-0802">TPR repeat</keyword>
<protein>
    <recommendedName>
        <fullName evidence="3">TIR domain-containing protein</fullName>
    </recommendedName>
</protein>
<dbReference type="InterPro" id="IPR035897">
    <property type="entry name" value="Toll_tir_struct_dom_sf"/>
</dbReference>